<dbReference type="Proteomes" id="UP001500827">
    <property type="component" value="Unassembled WGS sequence"/>
</dbReference>
<gene>
    <name evidence="1" type="ORF">GCM10022276_06400</name>
</gene>
<reference evidence="2" key="1">
    <citation type="journal article" date="2019" name="Int. J. Syst. Evol. Microbiol.">
        <title>The Global Catalogue of Microorganisms (GCM) 10K type strain sequencing project: providing services to taxonomists for standard genome sequencing and annotation.</title>
        <authorList>
            <consortium name="The Broad Institute Genomics Platform"/>
            <consortium name="The Broad Institute Genome Sequencing Center for Infectious Disease"/>
            <person name="Wu L."/>
            <person name="Ma J."/>
        </authorList>
    </citation>
    <scope>NUCLEOTIDE SEQUENCE [LARGE SCALE GENOMIC DNA]</scope>
    <source>
        <strain evidence="2">JCM 17543</strain>
    </source>
</reference>
<keyword evidence="2" id="KW-1185">Reference proteome</keyword>
<name>A0ABP7KWS3_9SPHN</name>
<accession>A0ABP7KWS3</accession>
<evidence type="ECO:0000313" key="2">
    <source>
        <dbReference type="Proteomes" id="UP001500827"/>
    </source>
</evidence>
<proteinExistence type="predicted"/>
<sequence length="102" mass="11259">MMCFAVTMWDDELTQLLPDRLGGRPSKYLLRYLIPSPDGAVLAHDYDSIERRLQNGSQAGYECIGWNLHAQGIGGRQDAVHHCLYSLAKPLMSTLQPAGVSA</sequence>
<protein>
    <submittedName>
        <fullName evidence="1">Uncharacterized protein</fullName>
    </submittedName>
</protein>
<comment type="caution">
    <text evidence="1">The sequence shown here is derived from an EMBL/GenBank/DDBJ whole genome shotgun (WGS) entry which is preliminary data.</text>
</comment>
<organism evidence="1 2">
    <name type="scientific">Sphingomonas limnosediminicola</name>
    <dbReference type="NCBI Taxonomy" id="940133"/>
    <lineage>
        <taxon>Bacteria</taxon>
        <taxon>Pseudomonadati</taxon>
        <taxon>Pseudomonadota</taxon>
        <taxon>Alphaproteobacteria</taxon>
        <taxon>Sphingomonadales</taxon>
        <taxon>Sphingomonadaceae</taxon>
        <taxon>Sphingomonas</taxon>
    </lineage>
</organism>
<evidence type="ECO:0000313" key="1">
    <source>
        <dbReference type="EMBL" id="GAA3890083.1"/>
    </source>
</evidence>
<dbReference type="EMBL" id="BAABBM010000001">
    <property type="protein sequence ID" value="GAA3890083.1"/>
    <property type="molecule type" value="Genomic_DNA"/>
</dbReference>